<keyword evidence="8" id="KW-0812">Transmembrane</keyword>
<keyword evidence="2" id="KW-0813">Transport</keyword>
<dbReference type="GO" id="GO:0016324">
    <property type="term" value="C:apical plasma membrane"/>
    <property type="evidence" value="ECO:0007669"/>
    <property type="project" value="UniProtKB-SubCell"/>
</dbReference>
<evidence type="ECO:0000256" key="8">
    <source>
        <dbReference type="SAM" id="Phobius"/>
    </source>
</evidence>
<keyword evidence="6" id="KW-0406">Ion transport</keyword>
<keyword evidence="7" id="KW-0739">Sodium transport</keyword>
<evidence type="ECO:0000256" key="6">
    <source>
        <dbReference type="ARBA" id="ARBA00023065"/>
    </source>
</evidence>
<feature type="transmembrane region" description="Helical" evidence="8">
    <location>
        <begin position="231"/>
        <end position="253"/>
    </location>
</feature>
<dbReference type="GeneTree" id="ENSGT00940000157690"/>
<proteinExistence type="predicted"/>
<sequence length="286" mass="30939">MCSDAVCSEILCSEDVCSEIICSEGMCSEVVCSKVLCSEGVCSEGVCGEVVCSEGVCSENVCSEGLCSEGVCSEVVCSESVCSEGVCSEGVCSESVCSEGVCSEGVCSESVCTESVCSESVCSVGVCREGVCSEGECLHLKIGCTWFFTYRNEMLLNLQSDCSTNQIAVPIRCIERCRDEMSLLCVLQGAFWGLFLGLLVGGVRMAVDFIYPSPLCYQEDSRPDVVKHVHYLYFSTMLSLLTLVVVVGVSLATEKPNPEQISRLTWFTRFDGGEEQWSFRDSRDCD</sequence>
<keyword evidence="8" id="KW-0472">Membrane</keyword>
<reference evidence="9" key="2">
    <citation type="submission" date="2025-08" db="UniProtKB">
        <authorList>
            <consortium name="Ensembl"/>
        </authorList>
    </citation>
    <scope>IDENTIFICATION</scope>
</reference>
<evidence type="ECO:0000313" key="9">
    <source>
        <dbReference type="Ensembl" id="ENSHHUP00000042076.1"/>
    </source>
</evidence>
<dbReference type="InterPro" id="IPR038377">
    <property type="entry name" value="Na/Glc_symporter_sf"/>
</dbReference>
<keyword evidence="3" id="KW-1003">Cell membrane</keyword>
<protein>
    <submittedName>
        <fullName evidence="9">Uncharacterized protein</fullName>
    </submittedName>
</protein>
<evidence type="ECO:0000256" key="5">
    <source>
        <dbReference type="ARBA" id="ARBA00023053"/>
    </source>
</evidence>
<dbReference type="PANTHER" id="PTHR11819">
    <property type="entry name" value="SOLUTE CARRIER FAMILY 5"/>
    <property type="match status" value="1"/>
</dbReference>
<reference evidence="9" key="3">
    <citation type="submission" date="2025-09" db="UniProtKB">
        <authorList>
            <consortium name="Ensembl"/>
        </authorList>
    </citation>
    <scope>IDENTIFICATION</scope>
</reference>
<evidence type="ECO:0000256" key="4">
    <source>
        <dbReference type="ARBA" id="ARBA00022847"/>
    </source>
</evidence>
<dbReference type="Gene3D" id="1.20.1730.10">
    <property type="entry name" value="Sodium/glucose cotransporter"/>
    <property type="match status" value="1"/>
</dbReference>
<dbReference type="AlphaFoldDB" id="A0A4W5MSN4"/>
<keyword evidence="8" id="KW-1133">Transmembrane helix</keyword>
<keyword evidence="4" id="KW-0769">Symport</keyword>
<keyword evidence="10" id="KW-1185">Reference proteome</keyword>
<dbReference type="GO" id="GO:0005412">
    <property type="term" value="F:D-glucose:sodium symporter activity"/>
    <property type="evidence" value="ECO:0007669"/>
    <property type="project" value="TreeGrafter"/>
</dbReference>
<evidence type="ECO:0000256" key="1">
    <source>
        <dbReference type="ARBA" id="ARBA00004424"/>
    </source>
</evidence>
<comment type="subcellular location">
    <subcellularLocation>
        <location evidence="1">Apical cell membrane</location>
        <topology evidence="1">Multi-pass membrane protein</topology>
    </subcellularLocation>
</comment>
<evidence type="ECO:0000256" key="2">
    <source>
        <dbReference type="ARBA" id="ARBA00022448"/>
    </source>
</evidence>
<accession>A0A4W5MSN4</accession>
<evidence type="ECO:0000313" key="10">
    <source>
        <dbReference type="Proteomes" id="UP000314982"/>
    </source>
</evidence>
<organism evidence="9 10">
    <name type="scientific">Hucho hucho</name>
    <name type="common">huchen</name>
    <dbReference type="NCBI Taxonomy" id="62062"/>
    <lineage>
        <taxon>Eukaryota</taxon>
        <taxon>Metazoa</taxon>
        <taxon>Chordata</taxon>
        <taxon>Craniata</taxon>
        <taxon>Vertebrata</taxon>
        <taxon>Euteleostomi</taxon>
        <taxon>Actinopterygii</taxon>
        <taxon>Neopterygii</taxon>
        <taxon>Teleostei</taxon>
        <taxon>Protacanthopterygii</taxon>
        <taxon>Salmoniformes</taxon>
        <taxon>Salmonidae</taxon>
        <taxon>Salmoninae</taxon>
        <taxon>Hucho</taxon>
    </lineage>
</organism>
<feature type="transmembrane region" description="Helical" evidence="8">
    <location>
        <begin position="181"/>
        <end position="211"/>
    </location>
</feature>
<dbReference type="Proteomes" id="UP000314982">
    <property type="component" value="Unassembled WGS sequence"/>
</dbReference>
<dbReference type="Ensembl" id="ENSHHUT00000043679.1">
    <property type="protein sequence ID" value="ENSHHUP00000042076.1"/>
    <property type="gene ID" value="ENSHHUG00000025971.1"/>
</dbReference>
<dbReference type="PANTHER" id="PTHR11819:SF171">
    <property type="entry name" value="SODIUM_MYO-INOSITOL COTRANSPORTER 2"/>
    <property type="match status" value="1"/>
</dbReference>
<evidence type="ECO:0000256" key="3">
    <source>
        <dbReference type="ARBA" id="ARBA00022475"/>
    </source>
</evidence>
<reference evidence="10" key="1">
    <citation type="submission" date="2018-06" db="EMBL/GenBank/DDBJ databases">
        <title>Genome assembly of Danube salmon.</title>
        <authorList>
            <person name="Macqueen D.J."/>
            <person name="Gundappa M.K."/>
        </authorList>
    </citation>
    <scope>NUCLEOTIDE SEQUENCE [LARGE SCALE GENOMIC DNA]</scope>
</reference>
<name>A0A4W5MSN4_9TELE</name>
<dbReference type="STRING" id="62062.ENSHHUP00000042076"/>
<evidence type="ECO:0000256" key="7">
    <source>
        <dbReference type="ARBA" id="ARBA00023201"/>
    </source>
</evidence>
<keyword evidence="5" id="KW-0915">Sodium</keyword>